<comment type="caution">
    <text evidence="3">The sequence shown here is derived from an EMBL/GenBank/DDBJ whole genome shotgun (WGS) entry which is preliminary data.</text>
</comment>
<evidence type="ECO:0000313" key="4">
    <source>
        <dbReference type="Proteomes" id="UP000316714"/>
    </source>
</evidence>
<keyword evidence="4" id="KW-1185">Reference proteome</keyword>
<sequence length="316" mass="34288">MAAQSNGNLISATVASVSRRWRVLLGGAVLVGLGWVGSAVWRVSQVPLRTHADFQITAAAVDTTPPPPWVRVDIREQAIERATLQGPLSVIDAQQAVARIAEAFRHEPWVRKVDKVELQPPNRARVELQWRRPLAVVAVESPAGVSLTPIDAESVRLPTAGLKDGELRRMPRITGVRGAPPTGEAWVDPQVNDAVSLINAMGDNWARLSLADIAPLGQPQIRGDLHYYQFEVITIGGTRIFWGAAPGVPTEEPAFAAKLATLQRFVSGNHVQLDGYNSPEIIDLRRGLDTTKRIAKKKDGKRTAQAETGSGDEVVK</sequence>
<keyword evidence="2" id="KW-0812">Transmembrane</keyword>
<organism evidence="3 4">
    <name type="scientific">Posidoniimonas corsicana</name>
    <dbReference type="NCBI Taxonomy" id="1938618"/>
    <lineage>
        <taxon>Bacteria</taxon>
        <taxon>Pseudomonadati</taxon>
        <taxon>Planctomycetota</taxon>
        <taxon>Planctomycetia</taxon>
        <taxon>Pirellulales</taxon>
        <taxon>Lacipirellulaceae</taxon>
        <taxon>Posidoniimonas</taxon>
    </lineage>
</organism>
<protein>
    <recommendedName>
        <fullName evidence="5">Cell division protein FtsQ</fullName>
    </recommendedName>
</protein>
<proteinExistence type="predicted"/>
<dbReference type="EMBL" id="SIHJ01000001">
    <property type="protein sequence ID" value="TWT36412.1"/>
    <property type="molecule type" value="Genomic_DNA"/>
</dbReference>
<keyword evidence="2" id="KW-0472">Membrane</keyword>
<name>A0A5C5VFI3_9BACT</name>
<dbReference type="RefSeq" id="WP_146563297.1">
    <property type="nucleotide sequence ID" value="NZ_SIHJ01000001.1"/>
</dbReference>
<keyword evidence="2" id="KW-1133">Transmembrane helix</keyword>
<evidence type="ECO:0008006" key="5">
    <source>
        <dbReference type="Google" id="ProtNLM"/>
    </source>
</evidence>
<reference evidence="3 4" key="1">
    <citation type="submission" date="2019-02" db="EMBL/GenBank/DDBJ databases">
        <title>Deep-cultivation of Planctomycetes and their phenomic and genomic characterization uncovers novel biology.</title>
        <authorList>
            <person name="Wiegand S."/>
            <person name="Jogler M."/>
            <person name="Boedeker C."/>
            <person name="Pinto D."/>
            <person name="Vollmers J."/>
            <person name="Rivas-Marin E."/>
            <person name="Kohn T."/>
            <person name="Peeters S.H."/>
            <person name="Heuer A."/>
            <person name="Rast P."/>
            <person name="Oberbeckmann S."/>
            <person name="Bunk B."/>
            <person name="Jeske O."/>
            <person name="Meyerdierks A."/>
            <person name="Storesund J.E."/>
            <person name="Kallscheuer N."/>
            <person name="Luecker S."/>
            <person name="Lage O.M."/>
            <person name="Pohl T."/>
            <person name="Merkel B.J."/>
            <person name="Hornburger P."/>
            <person name="Mueller R.-W."/>
            <person name="Bruemmer F."/>
            <person name="Labrenz M."/>
            <person name="Spormann A.M."/>
            <person name="Op Den Camp H."/>
            <person name="Overmann J."/>
            <person name="Amann R."/>
            <person name="Jetten M.S.M."/>
            <person name="Mascher T."/>
            <person name="Medema M.H."/>
            <person name="Devos D.P."/>
            <person name="Kaster A.-K."/>
            <person name="Ovreas L."/>
            <person name="Rohde M."/>
            <person name="Galperin M.Y."/>
            <person name="Jogler C."/>
        </authorList>
    </citation>
    <scope>NUCLEOTIDE SEQUENCE [LARGE SCALE GENOMIC DNA]</scope>
    <source>
        <strain evidence="3 4">KOR34</strain>
    </source>
</reference>
<evidence type="ECO:0000256" key="2">
    <source>
        <dbReference type="SAM" id="Phobius"/>
    </source>
</evidence>
<feature type="region of interest" description="Disordered" evidence="1">
    <location>
        <begin position="295"/>
        <end position="316"/>
    </location>
</feature>
<dbReference type="OrthoDB" id="287558at2"/>
<accession>A0A5C5VFI3</accession>
<dbReference type="AlphaFoldDB" id="A0A5C5VFI3"/>
<feature type="transmembrane region" description="Helical" evidence="2">
    <location>
        <begin position="21"/>
        <end position="41"/>
    </location>
</feature>
<evidence type="ECO:0000313" key="3">
    <source>
        <dbReference type="EMBL" id="TWT36412.1"/>
    </source>
</evidence>
<evidence type="ECO:0000256" key="1">
    <source>
        <dbReference type="SAM" id="MobiDB-lite"/>
    </source>
</evidence>
<dbReference type="Proteomes" id="UP000316714">
    <property type="component" value="Unassembled WGS sequence"/>
</dbReference>
<gene>
    <name evidence="3" type="ORF">KOR34_13170</name>
</gene>